<evidence type="ECO:0000313" key="4">
    <source>
        <dbReference type="Proteomes" id="UP001187192"/>
    </source>
</evidence>
<dbReference type="AlphaFoldDB" id="A0AA87Z186"/>
<keyword evidence="4" id="KW-1185">Reference proteome</keyword>
<accession>A0AA87Z186</accession>
<comment type="caution">
    <text evidence="3">The sequence shown here is derived from an EMBL/GenBank/DDBJ whole genome shotgun (WGS) entry which is preliminary data.</text>
</comment>
<name>A0AA87Z186_FICCA</name>
<dbReference type="SUPFAM" id="SSF52047">
    <property type="entry name" value="RNI-like"/>
    <property type="match status" value="1"/>
</dbReference>
<dbReference type="Proteomes" id="UP001187192">
    <property type="component" value="Unassembled WGS sequence"/>
</dbReference>
<gene>
    <name evidence="3" type="ORF">TIFTF001_040158</name>
</gene>
<dbReference type="InterPro" id="IPR032675">
    <property type="entry name" value="LRR_dom_sf"/>
</dbReference>
<evidence type="ECO:0000259" key="2">
    <source>
        <dbReference type="Pfam" id="PF23247"/>
    </source>
</evidence>
<dbReference type="Pfam" id="PF23247">
    <property type="entry name" value="LRR_RPS2"/>
    <property type="match status" value="1"/>
</dbReference>
<evidence type="ECO:0000313" key="3">
    <source>
        <dbReference type="EMBL" id="GMN22020.1"/>
    </source>
</evidence>
<dbReference type="EMBL" id="BTGU01001356">
    <property type="protein sequence ID" value="GMN22020.1"/>
    <property type="molecule type" value="Genomic_DNA"/>
</dbReference>
<sequence length="327" mass="37293">MEGTSSRNACFEELLNLHSLTIVKIDIADVRCLPRNVARAPNWLKFDICVCRTTFNRMMNVHLSKQSSVYTRNLLLDIRMKNLPDWFIAVSKKAEKLLYSECTALNMLEECYQGSLSGLKCLGVDQCPEVYHLIHLVDGTPGSKPIFESLKELRIQHMDFMVDICAGELPTGSLENLQFLKVQQCNYLVNALLQSHLIKRLRNLETIRVSGNSVEEVFGFEKLEEGLYLGRLKEMRLDRLAKLTNIWKGPARRADFTNLKFVTVIKCKKLKNLFSVSISEGLLQLEDLWVEDCLIMEDIIRNEEGVNSGESYTTTIEDIMSSESTVA</sequence>
<dbReference type="PANTHER" id="PTHR33463">
    <property type="entry name" value="NB-ARC DOMAIN-CONTAINING PROTEIN-RELATED"/>
    <property type="match status" value="1"/>
</dbReference>
<dbReference type="PANTHER" id="PTHR33463:SF209">
    <property type="entry name" value="DISEASE RESISTANCE PROTEIN RPS2-LIKE"/>
    <property type="match status" value="1"/>
</dbReference>
<feature type="domain" description="Disease resistance protein At4g27190-like leucine-rich repeats" evidence="2">
    <location>
        <begin position="150"/>
        <end position="293"/>
    </location>
</feature>
<proteinExistence type="predicted"/>
<dbReference type="Gramene" id="FCD_00029250-RA">
    <property type="protein sequence ID" value="FCD_00029250-RA:cds"/>
    <property type="gene ID" value="FCD_00029250"/>
</dbReference>
<reference evidence="3" key="1">
    <citation type="submission" date="2023-07" db="EMBL/GenBank/DDBJ databases">
        <title>draft genome sequence of fig (Ficus carica).</title>
        <authorList>
            <person name="Takahashi T."/>
            <person name="Nishimura K."/>
        </authorList>
    </citation>
    <scope>NUCLEOTIDE SEQUENCE</scope>
</reference>
<protein>
    <recommendedName>
        <fullName evidence="2">Disease resistance protein At4g27190-like leucine-rich repeats domain-containing protein</fullName>
    </recommendedName>
</protein>
<organism evidence="3 4">
    <name type="scientific">Ficus carica</name>
    <name type="common">Common fig</name>
    <dbReference type="NCBI Taxonomy" id="3494"/>
    <lineage>
        <taxon>Eukaryota</taxon>
        <taxon>Viridiplantae</taxon>
        <taxon>Streptophyta</taxon>
        <taxon>Embryophyta</taxon>
        <taxon>Tracheophyta</taxon>
        <taxon>Spermatophyta</taxon>
        <taxon>Magnoliopsida</taxon>
        <taxon>eudicotyledons</taxon>
        <taxon>Gunneridae</taxon>
        <taxon>Pentapetalae</taxon>
        <taxon>rosids</taxon>
        <taxon>fabids</taxon>
        <taxon>Rosales</taxon>
        <taxon>Moraceae</taxon>
        <taxon>Ficeae</taxon>
        <taxon>Ficus</taxon>
    </lineage>
</organism>
<dbReference type="Gene3D" id="3.80.10.10">
    <property type="entry name" value="Ribonuclease Inhibitor"/>
    <property type="match status" value="1"/>
</dbReference>
<evidence type="ECO:0000256" key="1">
    <source>
        <dbReference type="ARBA" id="ARBA00022821"/>
    </source>
</evidence>
<dbReference type="InterPro" id="IPR050905">
    <property type="entry name" value="Plant_NBS-LRR"/>
</dbReference>
<keyword evidence="1" id="KW-0611">Plant defense</keyword>
<dbReference type="InterPro" id="IPR057135">
    <property type="entry name" value="At4g27190-like_LRR"/>
</dbReference>